<gene>
    <name evidence="10" type="ORF">MONBRDRAFT_12373</name>
</gene>
<reference evidence="10 11" key="1">
    <citation type="journal article" date="2008" name="Nature">
        <title>The genome of the choanoflagellate Monosiga brevicollis and the origin of metazoans.</title>
        <authorList>
            <consortium name="JGI Sequencing"/>
            <person name="King N."/>
            <person name="Westbrook M.J."/>
            <person name="Young S.L."/>
            <person name="Kuo A."/>
            <person name="Abedin M."/>
            <person name="Chapman J."/>
            <person name="Fairclough S."/>
            <person name="Hellsten U."/>
            <person name="Isogai Y."/>
            <person name="Letunic I."/>
            <person name="Marr M."/>
            <person name="Pincus D."/>
            <person name="Putnam N."/>
            <person name="Rokas A."/>
            <person name="Wright K.J."/>
            <person name="Zuzow R."/>
            <person name="Dirks W."/>
            <person name="Good M."/>
            <person name="Goodstein D."/>
            <person name="Lemons D."/>
            <person name="Li W."/>
            <person name="Lyons J.B."/>
            <person name="Morris A."/>
            <person name="Nichols S."/>
            <person name="Richter D.J."/>
            <person name="Salamov A."/>
            <person name="Bork P."/>
            <person name="Lim W.A."/>
            <person name="Manning G."/>
            <person name="Miller W.T."/>
            <person name="McGinnis W."/>
            <person name="Shapiro H."/>
            <person name="Tjian R."/>
            <person name="Grigoriev I.V."/>
            <person name="Rokhsar D."/>
        </authorList>
    </citation>
    <scope>NUCLEOTIDE SEQUENCE [LARGE SCALE GENOMIC DNA]</scope>
    <source>
        <strain evidence="11">MX1 / ATCC 50154</strain>
    </source>
</reference>
<name>A9VC28_MONBE</name>
<evidence type="ECO:0000256" key="3">
    <source>
        <dbReference type="ARBA" id="ARBA00022679"/>
    </source>
</evidence>
<dbReference type="InterPro" id="IPR000089">
    <property type="entry name" value="Biotin_lipoyl"/>
</dbReference>
<dbReference type="InterPro" id="IPR001078">
    <property type="entry name" value="2-oxoacid_DH_actylTfrase"/>
</dbReference>
<dbReference type="EMBL" id="CH991579">
    <property type="protein sequence ID" value="EDQ84952.1"/>
    <property type="molecule type" value="Genomic_DNA"/>
</dbReference>
<dbReference type="KEGG" id="mbr:MONBRDRAFT_12373"/>
<dbReference type="InterPro" id="IPR003016">
    <property type="entry name" value="2-oxoA_DH_lipoyl-BS"/>
</dbReference>
<dbReference type="PANTHER" id="PTHR43178">
    <property type="entry name" value="DIHYDROLIPOAMIDE ACETYLTRANSFERASE COMPONENT OF PYRUVATE DEHYDROGENASE COMPLEX"/>
    <property type="match status" value="1"/>
</dbReference>
<dbReference type="PANTHER" id="PTHR43178:SF5">
    <property type="entry name" value="LIPOAMIDE ACYLTRANSFERASE COMPONENT OF BRANCHED-CHAIN ALPHA-KETO ACID DEHYDROGENASE COMPLEX, MITOCHONDRIAL"/>
    <property type="match status" value="1"/>
</dbReference>
<dbReference type="CDD" id="cd06849">
    <property type="entry name" value="lipoyl_domain"/>
    <property type="match status" value="1"/>
</dbReference>
<dbReference type="SUPFAM" id="SSF51230">
    <property type="entry name" value="Single hybrid motif"/>
    <property type="match status" value="1"/>
</dbReference>
<comment type="cofactor">
    <cofactor evidence="1 7">
        <name>(R)-lipoate</name>
        <dbReference type="ChEBI" id="CHEBI:83088"/>
    </cofactor>
</comment>
<dbReference type="Pfam" id="PF00198">
    <property type="entry name" value="2-oxoacid_dh"/>
    <property type="match status" value="1"/>
</dbReference>
<dbReference type="Pfam" id="PF02817">
    <property type="entry name" value="E3_binding"/>
    <property type="match status" value="1"/>
</dbReference>
<keyword evidence="6 7" id="KW-0012">Acyltransferase</keyword>
<dbReference type="Pfam" id="PF00364">
    <property type="entry name" value="Biotin_lipoyl"/>
    <property type="match status" value="1"/>
</dbReference>
<evidence type="ECO:0000256" key="7">
    <source>
        <dbReference type="RuleBase" id="RU003423"/>
    </source>
</evidence>
<dbReference type="GeneID" id="5895505"/>
<feature type="domain" description="Peripheral subunit-binding (PSBD)" evidence="9">
    <location>
        <begin position="116"/>
        <end position="153"/>
    </location>
</feature>
<feature type="domain" description="Lipoyl-binding" evidence="8">
    <location>
        <begin position="1"/>
        <end position="69"/>
    </location>
</feature>
<dbReference type="PROSITE" id="PS00189">
    <property type="entry name" value="LIPOYL"/>
    <property type="match status" value="1"/>
</dbReference>
<evidence type="ECO:0000256" key="4">
    <source>
        <dbReference type="ARBA" id="ARBA00022823"/>
    </source>
</evidence>
<dbReference type="SUPFAM" id="SSF52777">
    <property type="entry name" value="CoA-dependent acyltransferases"/>
    <property type="match status" value="1"/>
</dbReference>
<evidence type="ECO:0000256" key="2">
    <source>
        <dbReference type="ARBA" id="ARBA00007317"/>
    </source>
</evidence>
<dbReference type="SUPFAM" id="SSF47005">
    <property type="entry name" value="Peripheral subunit-binding domain of 2-oxo acid dehydrogenase complex"/>
    <property type="match status" value="1"/>
</dbReference>
<dbReference type="GO" id="GO:0016746">
    <property type="term" value="F:acyltransferase activity"/>
    <property type="evidence" value="ECO:0007669"/>
    <property type="project" value="UniProtKB-KW"/>
</dbReference>
<evidence type="ECO:0000259" key="9">
    <source>
        <dbReference type="PROSITE" id="PS51826"/>
    </source>
</evidence>
<keyword evidence="4 7" id="KW-0450">Lipoyl</keyword>
<keyword evidence="11" id="KW-1185">Reference proteome</keyword>
<evidence type="ECO:0000313" key="11">
    <source>
        <dbReference type="Proteomes" id="UP000001357"/>
    </source>
</evidence>
<dbReference type="InterPro" id="IPR004167">
    <property type="entry name" value="PSBD"/>
</dbReference>
<evidence type="ECO:0000256" key="5">
    <source>
        <dbReference type="ARBA" id="ARBA00022946"/>
    </source>
</evidence>
<evidence type="ECO:0000256" key="6">
    <source>
        <dbReference type="ARBA" id="ARBA00023315"/>
    </source>
</evidence>
<dbReference type="InterPro" id="IPR011053">
    <property type="entry name" value="Single_hybrid_motif"/>
</dbReference>
<dbReference type="GO" id="GO:0160157">
    <property type="term" value="C:branched-chain alpha-ketoacid dehydrogenase complex"/>
    <property type="evidence" value="ECO:0000318"/>
    <property type="project" value="GO_Central"/>
</dbReference>
<dbReference type="OMA" id="TPIFMEA"/>
<accession>A9VC28</accession>
<dbReference type="FunCoup" id="A9VC28">
    <property type="interactions" value="1233"/>
</dbReference>
<protein>
    <recommendedName>
        <fullName evidence="7">Dihydrolipoamide acetyltransferase component of pyruvate dehydrogenase complex</fullName>
        <ecNumber evidence="7">2.3.1.-</ecNumber>
    </recommendedName>
</protein>
<dbReference type="InterPro" id="IPR050743">
    <property type="entry name" value="2-oxoacid_DH_E2_comp"/>
</dbReference>
<dbReference type="FunFam" id="3.30.559.10:FF:000007">
    <property type="entry name" value="Dihydrolipoamide acetyltransferase component of pyruvate dehydrogenase complex"/>
    <property type="match status" value="1"/>
</dbReference>
<evidence type="ECO:0000256" key="1">
    <source>
        <dbReference type="ARBA" id="ARBA00001938"/>
    </source>
</evidence>
<keyword evidence="5" id="KW-0809">Transit peptide</keyword>
<dbReference type="Gene3D" id="2.40.50.100">
    <property type="match status" value="1"/>
</dbReference>
<dbReference type="PROSITE" id="PS50968">
    <property type="entry name" value="BIOTINYL_LIPOYL"/>
    <property type="match status" value="1"/>
</dbReference>
<dbReference type="EC" id="2.3.1.-" evidence="7"/>
<dbReference type="RefSeq" id="XP_001750293.1">
    <property type="nucleotide sequence ID" value="XM_001750241.1"/>
</dbReference>
<dbReference type="Proteomes" id="UP000001357">
    <property type="component" value="Unassembled WGS sequence"/>
</dbReference>
<sequence>MLADVGEGIAEVLLLKWSGETVAQLDTVCDVQSDKATLDITSRYDGVITKLYHAEGDTAKVGQPLMQVEVDEDDAAADAAPSNASEAPAAAAAAAAADGSAASSSPAPSSNKAKALMTPAVRRIIREHNLELHQIQGSGKDGRVLKEDGIQKAMVQSMTSALRVPHFGYADEGIKLSYMPFIIKAASLALHEYPMLNSHVDEECTQITQRAAHNICVAMDTPQGLLVPNIKNVESKNVLEIAQELNTLQELGAAGRLGRDHLSGGTFSISNIGVVGGTYLGPVVVVPQVAIAAIGKIQRVPRFDDNDNVVPVNVMNISFSADHRVIDGVTIANFSNVMKELIESPTRMLLQLR</sequence>
<dbReference type="eggNOG" id="KOG0558">
    <property type="taxonomic scope" value="Eukaryota"/>
</dbReference>
<dbReference type="PROSITE" id="PS51826">
    <property type="entry name" value="PSBD"/>
    <property type="match status" value="1"/>
</dbReference>
<dbReference type="InterPro" id="IPR036625">
    <property type="entry name" value="E3-bd_dom_sf"/>
</dbReference>
<evidence type="ECO:0000259" key="8">
    <source>
        <dbReference type="PROSITE" id="PS50968"/>
    </source>
</evidence>
<dbReference type="InterPro" id="IPR023213">
    <property type="entry name" value="CAT-like_dom_sf"/>
</dbReference>
<dbReference type="AlphaFoldDB" id="A9VC28"/>
<dbReference type="Gene3D" id="3.30.559.10">
    <property type="entry name" value="Chloramphenicol acetyltransferase-like domain"/>
    <property type="match status" value="1"/>
</dbReference>
<dbReference type="STRING" id="81824.A9VC28"/>
<dbReference type="Gene3D" id="4.10.320.10">
    <property type="entry name" value="E3-binding domain"/>
    <property type="match status" value="1"/>
</dbReference>
<proteinExistence type="inferred from homology"/>
<keyword evidence="3 7" id="KW-0808">Transferase</keyword>
<organism evidence="10 11">
    <name type="scientific">Monosiga brevicollis</name>
    <name type="common">Choanoflagellate</name>
    <dbReference type="NCBI Taxonomy" id="81824"/>
    <lineage>
        <taxon>Eukaryota</taxon>
        <taxon>Choanoflagellata</taxon>
        <taxon>Craspedida</taxon>
        <taxon>Salpingoecidae</taxon>
        <taxon>Monosiga</taxon>
    </lineage>
</organism>
<evidence type="ECO:0000313" key="10">
    <source>
        <dbReference type="EMBL" id="EDQ84952.1"/>
    </source>
</evidence>
<dbReference type="InParanoid" id="A9VC28"/>
<comment type="similarity">
    <text evidence="2 7">Belongs to the 2-oxoacid dehydrogenase family.</text>
</comment>
<dbReference type="GO" id="GO:0005739">
    <property type="term" value="C:mitochondrion"/>
    <property type="evidence" value="ECO:0000318"/>
    <property type="project" value="GO_Central"/>
</dbReference>